<keyword evidence="3" id="KW-0812">Transmembrane</keyword>
<dbReference type="PANTHER" id="PTHR11567">
    <property type="entry name" value="ACID PHOSPHATASE-RELATED"/>
    <property type="match status" value="1"/>
</dbReference>
<dbReference type="GO" id="GO:0003993">
    <property type="term" value="F:acid phosphatase activity"/>
    <property type="evidence" value="ECO:0007669"/>
    <property type="project" value="UniProtKB-EC"/>
</dbReference>
<evidence type="ECO:0008006" key="6">
    <source>
        <dbReference type="Google" id="ProtNLM"/>
    </source>
</evidence>
<proteinExistence type="inferred from homology"/>
<dbReference type="PROSITE" id="PS51257">
    <property type="entry name" value="PROKAR_LIPOPROTEIN"/>
    <property type="match status" value="1"/>
</dbReference>
<dbReference type="InterPro" id="IPR050645">
    <property type="entry name" value="Histidine_acid_phosphatase"/>
</dbReference>
<comment type="similarity">
    <text evidence="2">Belongs to the histidine acid phosphatase family.</text>
</comment>
<dbReference type="PANTHER" id="PTHR11567:SF19">
    <property type="entry name" value="GH19849P"/>
    <property type="match status" value="1"/>
</dbReference>
<dbReference type="InterPro" id="IPR000560">
    <property type="entry name" value="His_Pase_clade-2"/>
</dbReference>
<protein>
    <recommendedName>
        <fullName evidence="6">Lysosomal acid phosphatase</fullName>
    </recommendedName>
</protein>
<name>A0A4S2JZL8_9HYME</name>
<organism evidence="4 5">
    <name type="scientific">Temnothorax longispinosus</name>
    <dbReference type="NCBI Taxonomy" id="300112"/>
    <lineage>
        <taxon>Eukaryota</taxon>
        <taxon>Metazoa</taxon>
        <taxon>Ecdysozoa</taxon>
        <taxon>Arthropoda</taxon>
        <taxon>Hexapoda</taxon>
        <taxon>Insecta</taxon>
        <taxon>Pterygota</taxon>
        <taxon>Neoptera</taxon>
        <taxon>Endopterygota</taxon>
        <taxon>Hymenoptera</taxon>
        <taxon>Apocrita</taxon>
        <taxon>Aculeata</taxon>
        <taxon>Formicoidea</taxon>
        <taxon>Formicidae</taxon>
        <taxon>Myrmicinae</taxon>
        <taxon>Temnothorax</taxon>
    </lineage>
</organism>
<dbReference type="PROSITE" id="PS00616">
    <property type="entry name" value="HIS_ACID_PHOSPHAT_1"/>
    <property type="match status" value="1"/>
</dbReference>
<comment type="catalytic activity">
    <reaction evidence="1">
        <text>a phosphate monoester + H2O = an alcohol + phosphate</text>
        <dbReference type="Rhea" id="RHEA:15017"/>
        <dbReference type="ChEBI" id="CHEBI:15377"/>
        <dbReference type="ChEBI" id="CHEBI:30879"/>
        <dbReference type="ChEBI" id="CHEBI:43474"/>
        <dbReference type="ChEBI" id="CHEBI:67140"/>
        <dbReference type="EC" id="3.1.3.2"/>
    </reaction>
</comment>
<evidence type="ECO:0000256" key="3">
    <source>
        <dbReference type="SAM" id="Phobius"/>
    </source>
</evidence>
<keyword evidence="3" id="KW-1133">Transmembrane helix</keyword>
<dbReference type="AlphaFoldDB" id="A0A4S2JZL8"/>
<feature type="transmembrane region" description="Helical" evidence="3">
    <location>
        <begin position="20"/>
        <end position="41"/>
    </location>
</feature>
<sequence>MDRARGRASTGNRRSRKLGVCVSVVALGIFIACTMLAYAAFASPATERDTLRQVVFLFRHGDRAPTETYPKDPYINYDWPGGWGALTKVRKGMLQLYNVGQWIRLKYGGIIGRKFESTATLVRSSYADRCVMSAQALLAGLFVPSTEDMFVPGLAWTPVPVHSIPRSLDKLITVKAPCPRLEEALKRAYIDEANKSGEKMADYYKELTEHTGKNMSTITDVEFLYNTLEIEEQHGLQLPAWTKKFYNNEMREIAARSLAIFTEGTIQKRLRGGPLLKEILHYMEENRNGPKPKRSYFYSAHDITIVNVLRTMGFTNELFKPDYGATLILELHLVNNGADQEVKALYLNNTRTENAHSLEIPNCASPCLLQNLKQTWHEVIPNDWDAECKM</sequence>
<dbReference type="Proteomes" id="UP000310200">
    <property type="component" value="Unassembled WGS sequence"/>
</dbReference>
<comment type="caution">
    <text evidence="4">The sequence shown here is derived from an EMBL/GenBank/DDBJ whole genome shotgun (WGS) entry which is preliminary data.</text>
</comment>
<evidence type="ECO:0000313" key="4">
    <source>
        <dbReference type="EMBL" id="TGZ42271.1"/>
    </source>
</evidence>
<dbReference type="CDD" id="cd07061">
    <property type="entry name" value="HP_HAP_like"/>
    <property type="match status" value="1"/>
</dbReference>
<reference evidence="4 5" key="1">
    <citation type="journal article" date="2019" name="Philos. Trans. R. Soc. Lond., B, Biol. Sci.">
        <title>Ant behaviour and brain gene expression of defending hosts depend on the ecological success of the intruding social parasite.</title>
        <authorList>
            <person name="Kaur R."/>
            <person name="Stoldt M."/>
            <person name="Jongepier E."/>
            <person name="Feldmeyer B."/>
            <person name="Menzel F."/>
            <person name="Bornberg-Bauer E."/>
            <person name="Foitzik S."/>
        </authorList>
    </citation>
    <scope>NUCLEOTIDE SEQUENCE [LARGE SCALE GENOMIC DNA]</scope>
    <source>
        <tissue evidence="4">Whole body</tissue>
    </source>
</reference>
<dbReference type="EMBL" id="QBLH01003218">
    <property type="protein sequence ID" value="TGZ42271.1"/>
    <property type="molecule type" value="Genomic_DNA"/>
</dbReference>
<dbReference type="SUPFAM" id="SSF53254">
    <property type="entry name" value="Phosphoglycerate mutase-like"/>
    <property type="match status" value="1"/>
</dbReference>
<evidence type="ECO:0000313" key="5">
    <source>
        <dbReference type="Proteomes" id="UP000310200"/>
    </source>
</evidence>
<dbReference type="InterPro" id="IPR033379">
    <property type="entry name" value="Acid_Pase_AS"/>
</dbReference>
<dbReference type="Gene3D" id="3.40.50.1240">
    <property type="entry name" value="Phosphoglycerate mutase-like"/>
    <property type="match status" value="1"/>
</dbReference>
<dbReference type="InterPro" id="IPR029033">
    <property type="entry name" value="His_PPase_superfam"/>
</dbReference>
<dbReference type="STRING" id="300112.A0A4S2JZL8"/>
<accession>A0A4S2JZL8</accession>
<keyword evidence="3" id="KW-0472">Membrane</keyword>
<evidence type="ECO:0000256" key="1">
    <source>
        <dbReference type="ARBA" id="ARBA00000032"/>
    </source>
</evidence>
<gene>
    <name evidence="4" type="ORF">DBV15_07816</name>
</gene>
<evidence type="ECO:0000256" key="2">
    <source>
        <dbReference type="ARBA" id="ARBA00005375"/>
    </source>
</evidence>
<keyword evidence="5" id="KW-1185">Reference proteome</keyword>
<dbReference type="Pfam" id="PF00328">
    <property type="entry name" value="His_Phos_2"/>
    <property type="match status" value="1"/>
</dbReference>